<dbReference type="InterPro" id="IPR000811">
    <property type="entry name" value="Glyco_trans_35"/>
</dbReference>
<evidence type="ECO:0000256" key="3">
    <source>
        <dbReference type="ARBA" id="ARBA00004496"/>
    </source>
</evidence>
<comment type="function">
    <text evidence="11">Phosphorylase is an important allosteric enzyme in carbohydrate metabolism. Enzymes from different sources differ in their regulatory mechanisms and in their natural substrates. However, all known phosphorylases share catalytic and structural properties.</text>
</comment>
<dbReference type="PANTHER" id="PTHR11468:SF3">
    <property type="entry name" value="GLYCOGEN PHOSPHORYLASE, LIVER FORM"/>
    <property type="match status" value="1"/>
</dbReference>
<evidence type="ECO:0000256" key="11">
    <source>
        <dbReference type="ARBA" id="ARBA00025174"/>
    </source>
</evidence>
<dbReference type="PANTHER" id="PTHR11468">
    <property type="entry name" value="GLYCOGEN PHOSPHORYLASE"/>
    <property type="match status" value="1"/>
</dbReference>
<evidence type="ECO:0000256" key="8">
    <source>
        <dbReference type="ARBA" id="ARBA00022679"/>
    </source>
</evidence>
<evidence type="ECO:0000256" key="1">
    <source>
        <dbReference type="ARBA" id="ARBA00001275"/>
    </source>
</evidence>
<evidence type="ECO:0000256" key="7">
    <source>
        <dbReference type="ARBA" id="ARBA00022676"/>
    </source>
</evidence>
<feature type="modified residue" description="N6-(pyridoxal phosphate)lysine" evidence="12">
    <location>
        <position position="649"/>
    </location>
</feature>
<dbReference type="GO" id="GO:0005980">
    <property type="term" value="P:glycogen catabolic process"/>
    <property type="evidence" value="ECO:0007669"/>
    <property type="project" value="TreeGrafter"/>
</dbReference>
<evidence type="ECO:0000256" key="4">
    <source>
        <dbReference type="ARBA" id="ARBA00006047"/>
    </source>
</evidence>
<dbReference type="GO" id="GO:0008184">
    <property type="term" value="F:glycogen phosphorylase activity"/>
    <property type="evidence" value="ECO:0007669"/>
    <property type="project" value="InterPro"/>
</dbReference>
<keyword evidence="7 13" id="KW-0328">Glycosyltransferase</keyword>
<evidence type="ECO:0000256" key="6">
    <source>
        <dbReference type="ARBA" id="ARBA00022533"/>
    </source>
</evidence>
<keyword evidence="15" id="KW-1185">Reference proteome</keyword>
<dbReference type="Gene3D" id="3.40.50.2000">
    <property type="entry name" value="Glycogen Phosphorylase B"/>
    <property type="match status" value="2"/>
</dbReference>
<dbReference type="GO" id="GO:0005737">
    <property type="term" value="C:cytoplasm"/>
    <property type="evidence" value="ECO:0007669"/>
    <property type="project" value="UniProtKB-SubCell"/>
</dbReference>
<name>A0A8J7M514_9RHOB</name>
<comment type="cofactor">
    <cofactor evidence="2 13">
        <name>pyridoxal 5'-phosphate</name>
        <dbReference type="ChEBI" id="CHEBI:597326"/>
    </cofactor>
</comment>
<evidence type="ECO:0000256" key="2">
    <source>
        <dbReference type="ARBA" id="ARBA00001933"/>
    </source>
</evidence>
<gene>
    <name evidence="14" type="ORF">H0I76_01425</name>
</gene>
<keyword evidence="6" id="KW-0021">Allosteric enzyme</keyword>
<keyword evidence="9 12" id="KW-0663">Pyridoxal phosphate</keyword>
<dbReference type="FunFam" id="3.40.50.2000:FF:000153">
    <property type="entry name" value="Alpha-1,4 glucan phosphorylase"/>
    <property type="match status" value="1"/>
</dbReference>
<dbReference type="EC" id="2.4.1.1" evidence="13"/>
<reference evidence="14" key="1">
    <citation type="submission" date="2020-12" db="EMBL/GenBank/DDBJ databases">
        <title>Bacterial taxonomy.</title>
        <authorList>
            <person name="Pan X."/>
        </authorList>
    </citation>
    <scope>NUCLEOTIDE SEQUENCE</scope>
    <source>
        <strain evidence="14">M0105</strain>
    </source>
</reference>
<dbReference type="SUPFAM" id="SSF53756">
    <property type="entry name" value="UDP-Glycosyltransferase/glycogen phosphorylase"/>
    <property type="match status" value="1"/>
</dbReference>
<evidence type="ECO:0000256" key="9">
    <source>
        <dbReference type="ARBA" id="ARBA00022898"/>
    </source>
</evidence>
<evidence type="ECO:0000256" key="12">
    <source>
        <dbReference type="PIRSR" id="PIRSR000460-1"/>
    </source>
</evidence>
<dbReference type="NCBIfam" id="TIGR02093">
    <property type="entry name" value="P_ylase"/>
    <property type="match status" value="1"/>
</dbReference>
<protein>
    <recommendedName>
        <fullName evidence="13">Alpha-1,4 glucan phosphorylase</fullName>
        <ecNumber evidence="13">2.4.1.1</ecNumber>
    </recommendedName>
</protein>
<evidence type="ECO:0000256" key="10">
    <source>
        <dbReference type="ARBA" id="ARBA00023277"/>
    </source>
</evidence>
<evidence type="ECO:0000313" key="14">
    <source>
        <dbReference type="EMBL" id="MBK0397837.1"/>
    </source>
</evidence>
<dbReference type="InterPro" id="IPR035090">
    <property type="entry name" value="Pyridoxal_P_attach_site"/>
</dbReference>
<sequence>MPRELAPAELAEATRHHLVYSIGKTPDAAKLSDWRLALSRAIRDRIVDPWVATTRHVYAHDLKRVYYLSMEFLIGRLIEDAVNNLGLEPAAREALASLGVDFDAAMLDEPDAALGNGGLGRLAACFLDSMSTLGIAAHGYGIRYDHGLFRQSFRDGWQIEDAEDWLAQSHPWEFERTEAVWPIGFGGEVTTRDGRPRWEPAETVLAAAYDTPIPGWQGRWVNTLRLWSAKPTKIFDLEPFNRGDYMAAAAPAVLAQTISRVLYPDDTTPQGKELRLKQEYFFTAASLRDLMRRFFSDHDDAGLLPSRVAIQLNDTHPAIAGPELVRILMDERGLGFDEAFAIARGTLHYTNHTLMPEALEKWPAELMARVLPRHMQIIERMDAAHAAEMRAAGRPRPDSVGCIRDGEVRMGDLSFIAARRVNGVSALHTDLMRRTVFRDLHALHPDRIVNQTNGVTPRRWLRSCNPKLSAVITEAAGEGWEADLDRLAALGPLAGDAAFRERVMAAKQANKRHLADWIGATCGLTVDPGAMFDVQIKRIHEYKRQLMNVLELAALWNEMRRDPGAPVPPRVRIFGGKAAPGYAMAKAIIKLINDIGRTINADPAMKGRLAVVYPPNYNVTMAERLIPAADLSEQISTAGMEASGTGNMKLAMNGALTIGTMDGANVEIHEAVGADNIFIFGLDAEDVSRLRAEGYDPGAHVARSGRLSEVVAQIRAGVFSDGDGERHRAVADNLTGHDWFMVAADFDTYWDAQRRVDAAWADPNGWARKAVLNIAPMGRFSSDRTIRGYARDVWQVTPQF</sequence>
<dbReference type="InterPro" id="IPR011833">
    <property type="entry name" value="Glycg_phsphrylas"/>
</dbReference>
<dbReference type="AlphaFoldDB" id="A0A8J7M514"/>
<evidence type="ECO:0000313" key="15">
    <source>
        <dbReference type="Proteomes" id="UP000655420"/>
    </source>
</evidence>
<proteinExistence type="inferred from homology"/>
<dbReference type="GO" id="GO:0030170">
    <property type="term" value="F:pyridoxal phosphate binding"/>
    <property type="evidence" value="ECO:0007669"/>
    <property type="project" value="InterPro"/>
</dbReference>
<evidence type="ECO:0000256" key="5">
    <source>
        <dbReference type="ARBA" id="ARBA00022490"/>
    </source>
</evidence>
<comment type="catalytic activity">
    <reaction evidence="1 13">
        <text>[(1-&gt;4)-alpha-D-glucosyl](n) + phosphate = [(1-&gt;4)-alpha-D-glucosyl](n-1) + alpha-D-glucose 1-phosphate</text>
        <dbReference type="Rhea" id="RHEA:41732"/>
        <dbReference type="Rhea" id="RHEA-COMP:9584"/>
        <dbReference type="Rhea" id="RHEA-COMP:9586"/>
        <dbReference type="ChEBI" id="CHEBI:15444"/>
        <dbReference type="ChEBI" id="CHEBI:43474"/>
        <dbReference type="ChEBI" id="CHEBI:58601"/>
        <dbReference type="EC" id="2.4.1.1"/>
    </reaction>
</comment>
<comment type="subcellular location">
    <subcellularLocation>
        <location evidence="3">Cytoplasm</location>
    </subcellularLocation>
</comment>
<dbReference type="Pfam" id="PF00343">
    <property type="entry name" value="Phosphorylase"/>
    <property type="match status" value="1"/>
</dbReference>
<evidence type="ECO:0000256" key="13">
    <source>
        <dbReference type="RuleBase" id="RU000587"/>
    </source>
</evidence>
<dbReference type="PROSITE" id="PS00102">
    <property type="entry name" value="PHOSPHORYLASE"/>
    <property type="match status" value="1"/>
</dbReference>
<keyword evidence="8 13" id="KW-0808">Transferase</keyword>
<comment type="function">
    <text evidence="13">Allosteric enzyme that catalyzes the rate-limiting step in glycogen catabolism, the phosphorolytic cleavage of glycogen to produce glucose-1-phosphate, and plays a central role in maintaining cellular and organismal glucose homeostasis.</text>
</comment>
<accession>A0A8J7M514</accession>
<dbReference type="PIRSF" id="PIRSF000460">
    <property type="entry name" value="Pprylas_GlgP"/>
    <property type="match status" value="1"/>
</dbReference>
<keyword evidence="5" id="KW-0963">Cytoplasm</keyword>
<dbReference type="Proteomes" id="UP000655420">
    <property type="component" value="Unassembled WGS sequence"/>
</dbReference>
<dbReference type="FunFam" id="3.40.50.2000:FF:000003">
    <property type="entry name" value="Alpha-1,4 glucan phosphorylase"/>
    <property type="match status" value="1"/>
</dbReference>
<organism evidence="14 15">
    <name type="scientific">Thermohalobaculum xanthum</name>
    <dbReference type="NCBI Taxonomy" id="2753746"/>
    <lineage>
        <taxon>Bacteria</taxon>
        <taxon>Pseudomonadati</taxon>
        <taxon>Pseudomonadota</taxon>
        <taxon>Alphaproteobacteria</taxon>
        <taxon>Rhodobacterales</taxon>
        <taxon>Paracoccaceae</taxon>
        <taxon>Thermohalobaculum</taxon>
    </lineage>
</organism>
<dbReference type="CDD" id="cd04300">
    <property type="entry name" value="GT35_Glycogen_Phosphorylase"/>
    <property type="match status" value="1"/>
</dbReference>
<keyword evidence="10 13" id="KW-0119">Carbohydrate metabolism</keyword>
<dbReference type="EMBL" id="JAEHHL010000001">
    <property type="protein sequence ID" value="MBK0397837.1"/>
    <property type="molecule type" value="Genomic_DNA"/>
</dbReference>
<comment type="similarity">
    <text evidence="4 13">Belongs to the glycogen phosphorylase family.</text>
</comment>
<comment type="caution">
    <text evidence="14">The sequence shown here is derived from an EMBL/GenBank/DDBJ whole genome shotgun (WGS) entry which is preliminary data.</text>
</comment>